<evidence type="ECO:0000259" key="1">
    <source>
        <dbReference type="PROSITE" id="PS50942"/>
    </source>
</evidence>
<dbReference type="STRING" id="8153.ENSHBUP00000027907"/>
<reference evidence="2" key="2">
    <citation type="submission" date="2025-09" db="UniProtKB">
        <authorList>
            <consortium name="Ensembl"/>
        </authorList>
    </citation>
    <scope>IDENTIFICATION</scope>
</reference>
<dbReference type="Ensembl" id="ENSHBUT00000031453.1">
    <property type="protein sequence ID" value="ENSHBUP00000027907.1"/>
    <property type="gene ID" value="ENSHBUG00000011373.1"/>
</dbReference>
<evidence type="ECO:0000313" key="3">
    <source>
        <dbReference type="Proteomes" id="UP000264840"/>
    </source>
</evidence>
<accession>A0A3Q3CQ66</accession>
<keyword evidence="3" id="KW-1185">Reference proteome</keyword>
<feature type="domain" description="ENTH" evidence="1">
    <location>
        <begin position="14"/>
        <end position="64"/>
    </location>
</feature>
<sequence>MSGQSITDRITAAQHSVTGSAISKTVCKATTHEIMGPKKKHLNYYFQHSLPRALLMNTESIPPQ</sequence>
<reference evidence="2" key="1">
    <citation type="submission" date="2025-08" db="UniProtKB">
        <authorList>
            <consortium name="Ensembl"/>
        </authorList>
    </citation>
    <scope>IDENTIFICATION</scope>
</reference>
<dbReference type="SUPFAM" id="SSF48464">
    <property type="entry name" value="ENTH/VHS domain"/>
    <property type="match status" value="1"/>
</dbReference>
<dbReference type="OMA" id="DCKCGFA"/>
<dbReference type="AlphaFoldDB" id="A0A3Q3CQ66"/>
<dbReference type="InterPro" id="IPR008942">
    <property type="entry name" value="ENTH_VHS"/>
</dbReference>
<organism evidence="2 3">
    <name type="scientific">Haplochromis burtoni</name>
    <name type="common">Burton's mouthbrooder</name>
    <name type="synonym">Chromis burtoni</name>
    <dbReference type="NCBI Taxonomy" id="8153"/>
    <lineage>
        <taxon>Eukaryota</taxon>
        <taxon>Metazoa</taxon>
        <taxon>Chordata</taxon>
        <taxon>Craniata</taxon>
        <taxon>Vertebrata</taxon>
        <taxon>Euteleostomi</taxon>
        <taxon>Actinopterygii</taxon>
        <taxon>Neopterygii</taxon>
        <taxon>Teleostei</taxon>
        <taxon>Neoteleostei</taxon>
        <taxon>Acanthomorphata</taxon>
        <taxon>Ovalentaria</taxon>
        <taxon>Cichlomorphae</taxon>
        <taxon>Cichliformes</taxon>
        <taxon>Cichlidae</taxon>
        <taxon>African cichlids</taxon>
        <taxon>Pseudocrenilabrinae</taxon>
        <taxon>Haplochromini</taxon>
        <taxon>Haplochromis</taxon>
    </lineage>
</organism>
<evidence type="ECO:0000313" key="2">
    <source>
        <dbReference type="Ensembl" id="ENSHBUP00000027907.1"/>
    </source>
</evidence>
<protein>
    <recommendedName>
        <fullName evidence="1">ENTH domain-containing protein</fullName>
    </recommendedName>
</protein>
<dbReference type="GeneTree" id="ENSGT00940000175992"/>
<proteinExistence type="predicted"/>
<dbReference type="InterPro" id="IPR013809">
    <property type="entry name" value="ENTH"/>
</dbReference>
<name>A0A3Q3CQ66_HAPBU</name>
<dbReference type="PROSITE" id="PS50942">
    <property type="entry name" value="ENTH"/>
    <property type="match status" value="1"/>
</dbReference>
<dbReference type="Proteomes" id="UP000264840">
    <property type="component" value="Unplaced"/>
</dbReference>
<dbReference type="Gene3D" id="1.25.40.90">
    <property type="match status" value="1"/>
</dbReference>